<reference evidence="3" key="1">
    <citation type="journal article" date="2019" name="Int. J. Syst. Evol. Microbiol.">
        <title>The Global Catalogue of Microorganisms (GCM) 10K type strain sequencing project: providing services to taxonomists for standard genome sequencing and annotation.</title>
        <authorList>
            <consortium name="The Broad Institute Genomics Platform"/>
            <consortium name="The Broad Institute Genome Sequencing Center for Infectious Disease"/>
            <person name="Wu L."/>
            <person name="Ma J."/>
        </authorList>
    </citation>
    <scope>NUCLEOTIDE SEQUENCE [LARGE SCALE GENOMIC DNA]</scope>
    <source>
        <strain evidence="3">JCM 18204</strain>
    </source>
</reference>
<comment type="caution">
    <text evidence="2">The sequence shown here is derived from an EMBL/GenBank/DDBJ whole genome shotgun (WGS) entry which is preliminary data.</text>
</comment>
<dbReference type="PROSITE" id="PS51318">
    <property type="entry name" value="TAT"/>
    <property type="match status" value="1"/>
</dbReference>
<evidence type="ECO:0000256" key="1">
    <source>
        <dbReference type="ARBA" id="ARBA00022729"/>
    </source>
</evidence>
<keyword evidence="3" id="KW-1185">Reference proteome</keyword>
<dbReference type="InterPro" id="IPR019546">
    <property type="entry name" value="TAT_signal_bac_arc"/>
</dbReference>
<proteinExistence type="predicted"/>
<evidence type="ECO:0000313" key="2">
    <source>
        <dbReference type="EMBL" id="GAA4780498.1"/>
    </source>
</evidence>
<dbReference type="InterPro" id="IPR006311">
    <property type="entry name" value="TAT_signal"/>
</dbReference>
<evidence type="ECO:0000313" key="3">
    <source>
        <dbReference type="Proteomes" id="UP001499959"/>
    </source>
</evidence>
<protein>
    <submittedName>
        <fullName evidence="2">DUF1501 domain-containing protein</fullName>
    </submittedName>
</protein>
<organism evidence="2 3">
    <name type="scientific">Lysobacter hankyongensis</name>
    <dbReference type="NCBI Taxonomy" id="1176535"/>
    <lineage>
        <taxon>Bacteria</taxon>
        <taxon>Pseudomonadati</taxon>
        <taxon>Pseudomonadota</taxon>
        <taxon>Gammaproteobacteria</taxon>
        <taxon>Lysobacterales</taxon>
        <taxon>Lysobacteraceae</taxon>
        <taxon>Lysobacter</taxon>
    </lineage>
</organism>
<accession>A0ABP9AF22</accession>
<sequence length="503" mass="53708">MKTSDSNGHGLDRREFLKGCGAGAAIAAAGPTLLFSQEAHAAENPFDTVVVVFLRGGIDGLNLVPPVSGNDRGFYEEARPTLRIPVSGDPSALPLTLANGTATGFGLHPSAVGLHEIWNLGKLAIVQCCGMPTVVTRSHFDAQAYLDLGTPGNLNVATGWMTRAWDTRPAGGIGGTMPLLAVASRQPANLRGSTEALSMPSPGDFSLSSGAPQWRAYRSGMPVGTRGVTETMASLWAGQSGVEIAGLRADASMQLIAQQGYTSTLPTAPVAWPTSTFARQLWTVAQSIRFNLGLRYAAIDLGGWDTHENQGTTGTSFYSNKITELSQGLAAFFNELNATGEMGRVTVIVQSEFGRRVRQNGSGGTDHGYGNPLLVMGGPVNGRRLYGQWLGLNPETLSPYFGDIPVTTDFRRVFSELVIRRMGNNRLGDVFPGYTGYSPLGVFQGSDLVPQYVATASQPMTARLPDHPQPAYGSSLETSRALRARERDRQHWIRRLLAALGLS</sequence>
<dbReference type="PANTHER" id="PTHR43737:SF1">
    <property type="entry name" value="DUF1501 DOMAIN-CONTAINING PROTEIN"/>
    <property type="match status" value="1"/>
</dbReference>
<dbReference type="Proteomes" id="UP001499959">
    <property type="component" value="Unassembled WGS sequence"/>
</dbReference>
<dbReference type="EMBL" id="BAABJE010000001">
    <property type="protein sequence ID" value="GAA4780498.1"/>
    <property type="molecule type" value="Genomic_DNA"/>
</dbReference>
<dbReference type="RefSeq" id="WP_345301266.1">
    <property type="nucleotide sequence ID" value="NZ_BAABJE010000001.1"/>
</dbReference>
<dbReference type="NCBIfam" id="TIGR01409">
    <property type="entry name" value="TAT_signal_seq"/>
    <property type="match status" value="1"/>
</dbReference>
<gene>
    <name evidence="2" type="ORF">GCM10023307_00460</name>
</gene>
<name>A0ABP9AF22_9GAMM</name>
<dbReference type="PANTHER" id="PTHR43737">
    <property type="entry name" value="BLL7424 PROTEIN"/>
    <property type="match status" value="1"/>
</dbReference>
<dbReference type="Pfam" id="PF07394">
    <property type="entry name" value="DUF1501"/>
    <property type="match status" value="1"/>
</dbReference>
<keyword evidence="1" id="KW-0732">Signal</keyword>
<dbReference type="InterPro" id="IPR010869">
    <property type="entry name" value="DUF1501"/>
</dbReference>